<proteinExistence type="predicted"/>
<protein>
    <submittedName>
        <fullName evidence="2">(rape) hypothetical protein</fullName>
    </submittedName>
</protein>
<organism evidence="2">
    <name type="scientific">Brassica napus</name>
    <name type="common">Rape</name>
    <dbReference type="NCBI Taxonomy" id="3708"/>
    <lineage>
        <taxon>Eukaryota</taxon>
        <taxon>Viridiplantae</taxon>
        <taxon>Streptophyta</taxon>
        <taxon>Embryophyta</taxon>
        <taxon>Tracheophyta</taxon>
        <taxon>Spermatophyta</taxon>
        <taxon>Magnoliopsida</taxon>
        <taxon>eudicotyledons</taxon>
        <taxon>Gunneridae</taxon>
        <taxon>Pentapetalae</taxon>
        <taxon>rosids</taxon>
        <taxon>malvids</taxon>
        <taxon>Brassicales</taxon>
        <taxon>Brassicaceae</taxon>
        <taxon>Brassiceae</taxon>
        <taxon>Brassica</taxon>
    </lineage>
</organism>
<name>A0A816K2Q4_BRANA</name>
<feature type="region of interest" description="Disordered" evidence="1">
    <location>
        <begin position="1"/>
        <end position="36"/>
    </location>
</feature>
<evidence type="ECO:0000256" key="1">
    <source>
        <dbReference type="SAM" id="MobiDB-lite"/>
    </source>
</evidence>
<gene>
    <name evidence="2" type="ORF">DARMORV10_C02P10240.1</name>
</gene>
<dbReference type="Proteomes" id="UP001295469">
    <property type="component" value="Chromosome C02"/>
</dbReference>
<accession>A0A816K2Q4</accession>
<dbReference type="AlphaFoldDB" id="A0A816K2Q4"/>
<evidence type="ECO:0000313" key="2">
    <source>
        <dbReference type="EMBL" id="CAF1888683.1"/>
    </source>
</evidence>
<sequence>MVRASLATHTDEPPSEKSPTSADRVPAKHRLGPTPSAKLRDLLLVLHLSLR</sequence>
<dbReference type="EMBL" id="HG994366">
    <property type="protein sequence ID" value="CAF1888683.1"/>
    <property type="molecule type" value="Genomic_DNA"/>
</dbReference>
<reference evidence="2" key="1">
    <citation type="submission" date="2021-01" db="EMBL/GenBank/DDBJ databases">
        <authorList>
            <consortium name="Genoscope - CEA"/>
            <person name="William W."/>
        </authorList>
    </citation>
    <scope>NUCLEOTIDE SEQUENCE</scope>
</reference>